<accession>A0A8I6YNH4</accession>
<dbReference type="PROSITE" id="PS50088">
    <property type="entry name" value="ANK_REPEAT"/>
    <property type="match status" value="2"/>
</dbReference>
<dbReference type="PRINTS" id="PR01415">
    <property type="entry name" value="ANKYRIN"/>
</dbReference>
<name>A0A8I6YNH4_HORVV</name>
<reference evidence="2" key="3">
    <citation type="submission" date="2022-01" db="UniProtKB">
        <authorList>
            <consortium name="EnsemblPlants"/>
        </authorList>
    </citation>
    <scope>IDENTIFICATION</scope>
    <source>
        <strain evidence="2">subsp. vulgare</strain>
    </source>
</reference>
<evidence type="ECO:0000256" key="1">
    <source>
        <dbReference type="PROSITE-ProRule" id="PRU00023"/>
    </source>
</evidence>
<organism evidence="2 3">
    <name type="scientific">Hordeum vulgare subsp. vulgare</name>
    <name type="common">Domesticated barley</name>
    <dbReference type="NCBI Taxonomy" id="112509"/>
    <lineage>
        <taxon>Eukaryota</taxon>
        <taxon>Viridiplantae</taxon>
        <taxon>Streptophyta</taxon>
        <taxon>Embryophyta</taxon>
        <taxon>Tracheophyta</taxon>
        <taxon>Spermatophyta</taxon>
        <taxon>Magnoliopsida</taxon>
        <taxon>Liliopsida</taxon>
        <taxon>Poales</taxon>
        <taxon>Poaceae</taxon>
        <taxon>BOP clade</taxon>
        <taxon>Pooideae</taxon>
        <taxon>Triticodae</taxon>
        <taxon>Triticeae</taxon>
        <taxon>Hordeinae</taxon>
        <taxon>Hordeum</taxon>
    </lineage>
</organism>
<protein>
    <submittedName>
        <fullName evidence="2">Uncharacterized protein</fullName>
    </submittedName>
</protein>
<evidence type="ECO:0000313" key="2">
    <source>
        <dbReference type="EnsemblPlants" id="HORVU.MOREX.r3.5HG0433660.1"/>
    </source>
</evidence>
<keyword evidence="1" id="KW-0040">ANK repeat</keyword>
<dbReference type="PANTHER" id="PTHR46224">
    <property type="entry name" value="ANKYRIN REPEAT FAMILY PROTEIN"/>
    <property type="match status" value="1"/>
</dbReference>
<feature type="repeat" description="ANK" evidence="1">
    <location>
        <begin position="124"/>
        <end position="156"/>
    </location>
</feature>
<dbReference type="Gene3D" id="1.25.40.20">
    <property type="entry name" value="Ankyrin repeat-containing domain"/>
    <property type="match status" value="1"/>
</dbReference>
<dbReference type="InterPro" id="IPR051616">
    <property type="entry name" value="Cul2-RING_E3_ligase_SR"/>
</dbReference>
<dbReference type="SUPFAM" id="SSF48403">
    <property type="entry name" value="Ankyrin repeat"/>
    <property type="match status" value="1"/>
</dbReference>
<feature type="repeat" description="ANK" evidence="1">
    <location>
        <begin position="190"/>
        <end position="222"/>
    </location>
</feature>
<dbReference type="Proteomes" id="UP000011116">
    <property type="component" value="Chromosome 5H"/>
</dbReference>
<dbReference type="Pfam" id="PF12796">
    <property type="entry name" value="Ank_2"/>
    <property type="match status" value="2"/>
</dbReference>
<reference evidence="2" key="2">
    <citation type="submission" date="2020-10" db="EMBL/GenBank/DDBJ databases">
        <authorList>
            <person name="Scholz U."/>
            <person name="Mascher M."/>
            <person name="Fiebig A."/>
        </authorList>
    </citation>
    <scope>NUCLEOTIDE SEQUENCE [LARGE SCALE GENOMIC DNA]</scope>
    <source>
        <strain evidence="2">cv. Morex</strain>
    </source>
</reference>
<reference evidence="3" key="1">
    <citation type="journal article" date="2012" name="Nature">
        <title>A physical, genetic and functional sequence assembly of the barley genome.</title>
        <authorList>
            <consortium name="The International Barley Genome Sequencing Consortium"/>
            <person name="Mayer K.F."/>
            <person name="Waugh R."/>
            <person name="Brown J.W."/>
            <person name="Schulman A."/>
            <person name="Langridge P."/>
            <person name="Platzer M."/>
            <person name="Fincher G.B."/>
            <person name="Muehlbauer G.J."/>
            <person name="Sato K."/>
            <person name="Close T.J."/>
            <person name="Wise R.P."/>
            <person name="Stein N."/>
        </authorList>
    </citation>
    <scope>NUCLEOTIDE SEQUENCE [LARGE SCALE GENOMIC DNA]</scope>
    <source>
        <strain evidence="3">cv. Morex</strain>
    </source>
</reference>
<dbReference type="PANTHER" id="PTHR46224:SF24">
    <property type="match status" value="1"/>
</dbReference>
<dbReference type="AlphaFoldDB" id="A0A8I6YNH4"/>
<dbReference type="SMR" id="A0A8I6YNH4"/>
<sequence length="278" mass="29547">MASSPSSIDAALKKPAKKVGLRRAKAADVETMLHFASRQCCLVSCRFLVEGAGLDVNSESKTGVTPIFLAALQGNVQITRDHVGDPAMPDEKVSMPLYNAAVAGHCESVRLLLSKGRHVDPICYRGTLLHLAAVKDHDQVVMVLLEHGADPNKAAHHVFSRLVMTYCGKSLKCMRLLIEAGADVSARKCSGPIPLMEAVDDGLTDFAKVLPDGGANLNISNQHGAIPIKLAAASGRHKLVQILFPGAKPIPSLPDWSVDGIIKTVNSPKINSLCTPEA</sequence>
<dbReference type="SMART" id="SM00248">
    <property type="entry name" value="ANK"/>
    <property type="match status" value="6"/>
</dbReference>
<dbReference type="EnsemblPlants" id="HORVU.MOREX.r3.5HG0433660.1">
    <property type="protein sequence ID" value="HORVU.MOREX.r3.5HG0433660.1"/>
    <property type="gene ID" value="HORVU.MOREX.r3.5HG0433660"/>
</dbReference>
<dbReference type="InterPro" id="IPR002110">
    <property type="entry name" value="Ankyrin_rpt"/>
</dbReference>
<proteinExistence type="predicted"/>
<dbReference type="PROSITE" id="PS50297">
    <property type="entry name" value="ANK_REP_REGION"/>
    <property type="match status" value="1"/>
</dbReference>
<evidence type="ECO:0000313" key="3">
    <source>
        <dbReference type="Proteomes" id="UP000011116"/>
    </source>
</evidence>
<keyword evidence="3" id="KW-1185">Reference proteome</keyword>
<dbReference type="Gramene" id="HORVU.MOREX.r3.5HG0433660.1">
    <property type="protein sequence ID" value="HORVU.MOREX.r3.5HG0433660.1"/>
    <property type="gene ID" value="HORVU.MOREX.r3.5HG0433660"/>
</dbReference>
<dbReference type="InterPro" id="IPR036770">
    <property type="entry name" value="Ankyrin_rpt-contain_sf"/>
</dbReference>